<evidence type="ECO:0000313" key="7">
    <source>
        <dbReference type="EMBL" id="TNC22366.1"/>
    </source>
</evidence>
<dbReference type="InterPro" id="IPR030678">
    <property type="entry name" value="Peptide/Ni-bd"/>
</dbReference>
<dbReference type="GO" id="GO:0043190">
    <property type="term" value="C:ATP-binding cassette (ABC) transporter complex"/>
    <property type="evidence" value="ECO:0007669"/>
    <property type="project" value="InterPro"/>
</dbReference>
<evidence type="ECO:0000259" key="6">
    <source>
        <dbReference type="Pfam" id="PF00496"/>
    </source>
</evidence>
<name>A0A5C4LU18_9PSEU</name>
<dbReference type="EMBL" id="VDFW01000027">
    <property type="protein sequence ID" value="TNC22366.1"/>
    <property type="molecule type" value="Genomic_DNA"/>
</dbReference>
<evidence type="ECO:0000256" key="2">
    <source>
        <dbReference type="ARBA" id="ARBA00022448"/>
    </source>
</evidence>
<keyword evidence="5" id="KW-1133">Transmembrane helix</keyword>
<dbReference type="Gene3D" id="3.40.190.10">
    <property type="entry name" value="Periplasmic binding protein-like II"/>
    <property type="match status" value="1"/>
</dbReference>
<keyword evidence="2" id="KW-0813">Transport</keyword>
<evidence type="ECO:0000256" key="5">
    <source>
        <dbReference type="SAM" id="Phobius"/>
    </source>
</evidence>
<dbReference type="PANTHER" id="PTHR30290">
    <property type="entry name" value="PERIPLASMIC BINDING COMPONENT OF ABC TRANSPORTER"/>
    <property type="match status" value="1"/>
</dbReference>
<proteinExistence type="inferred from homology"/>
<dbReference type="Proteomes" id="UP000305546">
    <property type="component" value="Unassembled WGS sequence"/>
</dbReference>
<keyword evidence="5" id="KW-0472">Membrane</keyword>
<feature type="compositionally biased region" description="Polar residues" evidence="4">
    <location>
        <begin position="1"/>
        <end position="12"/>
    </location>
</feature>
<dbReference type="AlphaFoldDB" id="A0A5C4LU18"/>
<sequence length="575" mass="61252">MSTQVFSLTPSGDTGKAPGMRLNPHALTPLRRRTRRWRTALACGLIPIMAAACSGATGAAGPVGPPKPGGSLTVAIDTGITGLDPNVAASAQEARVLRQLYDSLVATTPDGTKQVPWLASAWTISPDGKTYTFTLRDGVTFHDGTPFDAGAVCFNLDRIADPSTGSVFAIGAIGPYKSCAATAPNTAVVTLSAPYAPFLANLSSPFLGMVSPTAVRAEGAQAFRLKPVGTGPYKFVSYTTNDRIVLARNDSYAWGPAGAGHSGPAYLDTLTFQIIPDATVRMGSLRSGAVQMVGNVPETQVSAVQNDSTLHFYKQNQSGSPFQLHFNTAKAPWGDPALRRAIRSGFDVASAVKSLYFGVYDRAWSPLSPSTSGYDRTVENSWQFNANAARSALDALGWVPGADGIRQRDGQRLSITYLEASPNREKRQDIAEFFKQNMKDIGVEVTVKLVQTAPLQAAIQAGDYDIVGLSLVNIDPNVLYSVYSSKFVPKPQALGFNMARVSDPALDGELLAAQQDLDRTSRMAKYSALQKEITQDAFSIPVYVPTYTAATGAGVAGLRFDAEGYPIFYDTYLAS</sequence>
<comment type="similarity">
    <text evidence="1">Belongs to the bacterial solute-binding protein 5 family.</text>
</comment>
<comment type="caution">
    <text evidence="7">The sequence shown here is derived from an EMBL/GenBank/DDBJ whole genome shotgun (WGS) entry which is preliminary data.</text>
</comment>
<evidence type="ECO:0000256" key="3">
    <source>
        <dbReference type="ARBA" id="ARBA00022729"/>
    </source>
</evidence>
<dbReference type="GO" id="GO:1904680">
    <property type="term" value="F:peptide transmembrane transporter activity"/>
    <property type="evidence" value="ECO:0007669"/>
    <property type="project" value="TreeGrafter"/>
</dbReference>
<gene>
    <name evidence="7" type="ORF">FG385_25535</name>
</gene>
<dbReference type="GO" id="GO:0042597">
    <property type="term" value="C:periplasmic space"/>
    <property type="evidence" value="ECO:0007669"/>
    <property type="project" value="UniProtKB-ARBA"/>
</dbReference>
<dbReference type="PANTHER" id="PTHR30290:SF9">
    <property type="entry name" value="OLIGOPEPTIDE-BINDING PROTEIN APPA"/>
    <property type="match status" value="1"/>
</dbReference>
<keyword evidence="8" id="KW-1185">Reference proteome</keyword>
<protein>
    <submittedName>
        <fullName evidence="7">ABC transporter substrate-binding protein</fullName>
    </submittedName>
</protein>
<dbReference type="PIRSF" id="PIRSF002741">
    <property type="entry name" value="MppA"/>
    <property type="match status" value="1"/>
</dbReference>
<keyword evidence="5" id="KW-0812">Transmembrane</keyword>
<evidence type="ECO:0000313" key="8">
    <source>
        <dbReference type="Proteomes" id="UP000305546"/>
    </source>
</evidence>
<organism evidence="7 8">
    <name type="scientific">Amycolatopsis alkalitolerans</name>
    <dbReference type="NCBI Taxonomy" id="2547244"/>
    <lineage>
        <taxon>Bacteria</taxon>
        <taxon>Bacillati</taxon>
        <taxon>Actinomycetota</taxon>
        <taxon>Actinomycetes</taxon>
        <taxon>Pseudonocardiales</taxon>
        <taxon>Pseudonocardiaceae</taxon>
        <taxon>Amycolatopsis</taxon>
    </lineage>
</organism>
<evidence type="ECO:0000256" key="1">
    <source>
        <dbReference type="ARBA" id="ARBA00005695"/>
    </source>
</evidence>
<dbReference type="SUPFAM" id="SSF53850">
    <property type="entry name" value="Periplasmic binding protein-like II"/>
    <property type="match status" value="1"/>
</dbReference>
<dbReference type="InterPro" id="IPR039424">
    <property type="entry name" value="SBP_5"/>
</dbReference>
<feature type="transmembrane region" description="Helical" evidence="5">
    <location>
        <begin position="40"/>
        <end position="61"/>
    </location>
</feature>
<dbReference type="Gene3D" id="3.10.105.10">
    <property type="entry name" value="Dipeptide-binding Protein, Domain 3"/>
    <property type="match status" value="1"/>
</dbReference>
<dbReference type="GO" id="GO:0015833">
    <property type="term" value="P:peptide transport"/>
    <property type="evidence" value="ECO:0007669"/>
    <property type="project" value="TreeGrafter"/>
</dbReference>
<dbReference type="InterPro" id="IPR000914">
    <property type="entry name" value="SBP_5_dom"/>
</dbReference>
<dbReference type="Pfam" id="PF00496">
    <property type="entry name" value="SBP_bac_5"/>
    <property type="match status" value="1"/>
</dbReference>
<keyword evidence="3" id="KW-0732">Signal</keyword>
<accession>A0A5C4LU18</accession>
<feature type="domain" description="Solute-binding protein family 5" evidence="6">
    <location>
        <begin position="114"/>
        <end position="483"/>
    </location>
</feature>
<feature type="region of interest" description="Disordered" evidence="4">
    <location>
        <begin position="1"/>
        <end position="24"/>
    </location>
</feature>
<reference evidence="7 8" key="1">
    <citation type="submission" date="2019-06" db="EMBL/GenBank/DDBJ databases">
        <title>Amycolatopsis alkalitolerans sp. nov., isolated from Gastrodia elata Blume.</title>
        <authorList>
            <person name="Narsing Rao M.P."/>
            <person name="Li W.J."/>
        </authorList>
    </citation>
    <scope>NUCLEOTIDE SEQUENCE [LARGE SCALE GENOMIC DNA]</scope>
    <source>
        <strain evidence="7 8">SYSUP0005</strain>
    </source>
</reference>
<evidence type="ECO:0000256" key="4">
    <source>
        <dbReference type="SAM" id="MobiDB-lite"/>
    </source>
</evidence>
<dbReference type="CDD" id="cd08492">
    <property type="entry name" value="PBP2_NikA_DppA_OppA_like_15"/>
    <property type="match status" value="1"/>
</dbReference>